<dbReference type="Pfam" id="PF00108">
    <property type="entry name" value="Thiolase_N"/>
    <property type="match status" value="1"/>
</dbReference>
<keyword evidence="4 7" id="KW-0012">Acyltransferase</keyword>
<evidence type="ECO:0000259" key="6">
    <source>
        <dbReference type="Pfam" id="PF02803"/>
    </source>
</evidence>
<dbReference type="PROSITE" id="PS00099">
    <property type="entry name" value="THIOLASE_3"/>
    <property type="match status" value="1"/>
</dbReference>
<gene>
    <name evidence="7" type="ORF">KIY12_03615</name>
</gene>
<evidence type="ECO:0000259" key="5">
    <source>
        <dbReference type="Pfam" id="PF00108"/>
    </source>
</evidence>
<dbReference type="Gene3D" id="3.40.47.10">
    <property type="match status" value="1"/>
</dbReference>
<evidence type="ECO:0000256" key="4">
    <source>
        <dbReference type="ARBA" id="ARBA00023315"/>
    </source>
</evidence>
<sequence>HSGTDENSRVIETDQSIRPDTTLEKLAALKPAFKEGGLITAGNSSPLNAGASLVMLMSGRKVNELGLDPLARVVSFGWASGDPSIMGAMVVPAIRRALKSAGIGVDDVDLWEINEAFAVVVINAVRELGIDMERVNVNGGAISIGHPLGASGTRLAGTASRMLHSGRREYAVAAVCVGGGQGYSVVLQKA</sequence>
<dbReference type="AlphaFoldDB" id="A0A8J8CCY4"/>
<keyword evidence="3" id="KW-0414">Isoprene biosynthesis</keyword>
<evidence type="ECO:0000313" key="7">
    <source>
        <dbReference type="EMBL" id="MBX8643795.1"/>
    </source>
</evidence>
<accession>A0A8J8CCY4</accession>
<dbReference type="InterPro" id="IPR016039">
    <property type="entry name" value="Thiolase-like"/>
</dbReference>
<dbReference type="InterPro" id="IPR020613">
    <property type="entry name" value="Thiolase_CS"/>
</dbReference>
<organism evidence="7 8">
    <name type="scientific">Candidatus Sysuiplasma superficiale</name>
    <dbReference type="NCBI Taxonomy" id="2823368"/>
    <lineage>
        <taxon>Archaea</taxon>
        <taxon>Methanobacteriati</taxon>
        <taxon>Thermoplasmatota</taxon>
        <taxon>Thermoplasmata</taxon>
        <taxon>Candidatus Sysuiplasmatales</taxon>
        <taxon>Candidatus Sysuiplasmataceae</taxon>
        <taxon>Candidatus Sysuiplasma</taxon>
    </lineage>
</organism>
<keyword evidence="2 7" id="KW-0808">Transferase</keyword>
<proteinExistence type="inferred from homology"/>
<dbReference type="GO" id="GO:0003985">
    <property type="term" value="F:acetyl-CoA C-acetyltransferase activity"/>
    <property type="evidence" value="ECO:0007669"/>
    <property type="project" value="UniProtKB-EC"/>
</dbReference>
<comment type="similarity">
    <text evidence="1">Belongs to the thiolase-like superfamily. Thiolase family.</text>
</comment>
<dbReference type="SUPFAM" id="SSF53901">
    <property type="entry name" value="Thiolase-like"/>
    <property type="match status" value="2"/>
</dbReference>
<dbReference type="EMBL" id="JAHEAC010000020">
    <property type="protein sequence ID" value="MBX8643795.1"/>
    <property type="molecule type" value="Genomic_DNA"/>
</dbReference>
<evidence type="ECO:0000256" key="3">
    <source>
        <dbReference type="ARBA" id="ARBA00023229"/>
    </source>
</evidence>
<name>A0A8J8CCY4_9ARCH</name>
<dbReference type="CDD" id="cd00751">
    <property type="entry name" value="thiolase"/>
    <property type="match status" value="1"/>
</dbReference>
<dbReference type="InterPro" id="IPR002155">
    <property type="entry name" value="Thiolase"/>
</dbReference>
<dbReference type="Proteomes" id="UP000750197">
    <property type="component" value="Unassembled WGS sequence"/>
</dbReference>
<protein>
    <submittedName>
        <fullName evidence="7">Acetyl-CoA C-acyltransferase</fullName>
        <ecNumber evidence="7">2.3.1.9</ecNumber>
    </submittedName>
</protein>
<evidence type="ECO:0000256" key="2">
    <source>
        <dbReference type="ARBA" id="ARBA00022679"/>
    </source>
</evidence>
<comment type="caution">
    <text evidence="7">The sequence shown here is derived from an EMBL/GenBank/DDBJ whole genome shotgun (WGS) entry which is preliminary data.</text>
</comment>
<dbReference type="PANTHER" id="PTHR18919">
    <property type="entry name" value="ACETYL-COA C-ACYLTRANSFERASE"/>
    <property type="match status" value="1"/>
</dbReference>
<evidence type="ECO:0000313" key="8">
    <source>
        <dbReference type="Proteomes" id="UP000750197"/>
    </source>
</evidence>
<dbReference type="PANTHER" id="PTHR18919:SF140">
    <property type="entry name" value="ACETYL-COA C-ACETYLTRANSFERASE (ACETOACETYL-COA THIOLASE) (ACAB-5)"/>
    <property type="match status" value="1"/>
</dbReference>
<feature type="non-terminal residue" evidence="7">
    <location>
        <position position="1"/>
    </location>
</feature>
<evidence type="ECO:0000256" key="1">
    <source>
        <dbReference type="ARBA" id="ARBA00010982"/>
    </source>
</evidence>
<reference evidence="7" key="1">
    <citation type="submission" date="2021-05" db="EMBL/GenBank/DDBJ databases">
        <title>Genomic insights into ecological role and evolution of a novel Thermoplasmata order Candidatus Sysuiplasmatales.</title>
        <authorList>
            <person name="Yuan Y."/>
        </authorList>
    </citation>
    <scope>NUCLEOTIDE SEQUENCE</scope>
    <source>
        <strain evidence="7">TUT19-bin139</strain>
    </source>
</reference>
<dbReference type="PROSITE" id="PS00737">
    <property type="entry name" value="THIOLASE_2"/>
    <property type="match status" value="1"/>
</dbReference>
<feature type="domain" description="Thiolase N-terminal" evidence="5">
    <location>
        <begin position="6"/>
        <end position="58"/>
    </location>
</feature>
<dbReference type="InterPro" id="IPR020610">
    <property type="entry name" value="Thiolase_AS"/>
</dbReference>
<dbReference type="GO" id="GO:0008299">
    <property type="term" value="P:isoprenoid biosynthetic process"/>
    <property type="evidence" value="ECO:0007669"/>
    <property type="project" value="UniProtKB-KW"/>
</dbReference>
<dbReference type="EC" id="2.3.1.9" evidence="7"/>
<dbReference type="InterPro" id="IPR020616">
    <property type="entry name" value="Thiolase_N"/>
</dbReference>
<feature type="domain" description="Thiolase C-terminal" evidence="6">
    <location>
        <begin position="68"/>
        <end position="189"/>
    </location>
</feature>
<dbReference type="InterPro" id="IPR020617">
    <property type="entry name" value="Thiolase_C"/>
</dbReference>
<dbReference type="Pfam" id="PF02803">
    <property type="entry name" value="Thiolase_C"/>
    <property type="match status" value="1"/>
</dbReference>